<keyword evidence="3" id="KW-1185">Reference proteome</keyword>
<dbReference type="InterPro" id="IPR011059">
    <property type="entry name" value="Metal-dep_hydrolase_composite"/>
</dbReference>
<dbReference type="GO" id="GO:0016810">
    <property type="term" value="F:hydrolase activity, acting on carbon-nitrogen (but not peptide) bonds"/>
    <property type="evidence" value="ECO:0007669"/>
    <property type="project" value="InterPro"/>
</dbReference>
<dbReference type="SUPFAM" id="SSF51338">
    <property type="entry name" value="Composite domain of metallo-dependent hydrolases"/>
    <property type="match status" value="1"/>
</dbReference>
<proteinExistence type="predicted"/>
<name>A0A9X3TY55_9PROT</name>
<dbReference type="RefSeq" id="WP_274943855.1">
    <property type="nucleotide sequence ID" value="NZ_JANWOI010000003.1"/>
</dbReference>
<gene>
    <name evidence="2" type="ORF">NYP16_09335</name>
</gene>
<reference evidence="2" key="1">
    <citation type="submission" date="2022-08" db="EMBL/GenBank/DDBJ databases">
        <authorList>
            <person name="Vandamme P."/>
            <person name="Hettiarachchi A."/>
            <person name="Peeters C."/>
            <person name="Cnockaert M."/>
            <person name="Carlier A."/>
        </authorList>
    </citation>
    <scope>NUCLEOTIDE SEQUENCE</scope>
    <source>
        <strain evidence="2">LMG 31809</strain>
    </source>
</reference>
<dbReference type="Gene3D" id="3.20.20.140">
    <property type="entry name" value="Metal-dependent hydrolases"/>
    <property type="match status" value="1"/>
</dbReference>
<dbReference type="AlphaFoldDB" id="A0A9X3TY55"/>
<dbReference type="EMBL" id="JANWOI010000003">
    <property type="protein sequence ID" value="MDA5194151.1"/>
    <property type="molecule type" value="Genomic_DNA"/>
</dbReference>
<dbReference type="Proteomes" id="UP001141619">
    <property type="component" value="Unassembled WGS sequence"/>
</dbReference>
<dbReference type="Gene3D" id="2.30.40.10">
    <property type="entry name" value="Urease, subunit C, domain 1"/>
    <property type="match status" value="1"/>
</dbReference>
<dbReference type="Pfam" id="PF01979">
    <property type="entry name" value="Amidohydro_1"/>
    <property type="match status" value="1"/>
</dbReference>
<evidence type="ECO:0000313" key="3">
    <source>
        <dbReference type="Proteomes" id="UP001141619"/>
    </source>
</evidence>
<dbReference type="InterPro" id="IPR051781">
    <property type="entry name" value="Metallo-dep_Hydrolase"/>
</dbReference>
<sequence>MPRTLITNGLIFDGHSPDLIADHYVLIENGRIARVRSGKPDVAADRVLDLKGKVLMPGLIDAHFHAYAAEANMGLLEELPISYLAQRARPLMEGALKRGFTTVRDAGGADYGLWRAIEEGHFDAPRLFYAGRAFSQAGGHGDSRASHIEPCGCGMRGNLAEVVDGVDDLRKAVREALRQGAHQIKIFVSGGISSPTDPIWMLQYSEEEIRAVVDEATRRRSYVMAHAYTAETILRGVRCGIRSIEHANLIDAEAAAAVAEHGAFVVPTLITYAAIARHGKALGVPQITLDKLSDVKDQGLTAIELCRKAGVKLGFGTDLLGDMHKHQLDEFEIRAEVETPFQILNSATAVNAALVQQPDLLGCVREGAHADLLVIDGNPLQDVRIMARPERMALVMRGGKIIVNHLP</sequence>
<organism evidence="2 3">
    <name type="scientific">Govanella unica</name>
    <dbReference type="NCBI Taxonomy" id="2975056"/>
    <lineage>
        <taxon>Bacteria</taxon>
        <taxon>Pseudomonadati</taxon>
        <taxon>Pseudomonadota</taxon>
        <taxon>Alphaproteobacteria</taxon>
        <taxon>Emcibacterales</taxon>
        <taxon>Govanellaceae</taxon>
        <taxon>Govanella</taxon>
    </lineage>
</organism>
<feature type="domain" description="Amidohydrolase-related" evidence="1">
    <location>
        <begin position="54"/>
        <end position="402"/>
    </location>
</feature>
<dbReference type="InterPro" id="IPR032466">
    <property type="entry name" value="Metal_Hydrolase"/>
</dbReference>
<dbReference type="InterPro" id="IPR057744">
    <property type="entry name" value="OTAase-like"/>
</dbReference>
<evidence type="ECO:0000259" key="1">
    <source>
        <dbReference type="Pfam" id="PF01979"/>
    </source>
</evidence>
<accession>A0A9X3TY55</accession>
<dbReference type="PANTHER" id="PTHR43135">
    <property type="entry name" value="ALPHA-D-RIBOSE 1-METHYLPHOSPHONATE 5-TRIPHOSPHATE DIPHOSPHATASE"/>
    <property type="match status" value="1"/>
</dbReference>
<evidence type="ECO:0000313" key="2">
    <source>
        <dbReference type="EMBL" id="MDA5194151.1"/>
    </source>
</evidence>
<dbReference type="InterPro" id="IPR006680">
    <property type="entry name" value="Amidohydro-rel"/>
</dbReference>
<protein>
    <submittedName>
        <fullName evidence="2">Amidohydrolase family protein</fullName>
    </submittedName>
</protein>
<dbReference type="SUPFAM" id="SSF51556">
    <property type="entry name" value="Metallo-dependent hydrolases"/>
    <property type="match status" value="1"/>
</dbReference>
<dbReference type="PANTHER" id="PTHR43135:SF3">
    <property type="entry name" value="ALPHA-D-RIBOSE 1-METHYLPHOSPHONATE 5-TRIPHOSPHATE DIPHOSPHATASE"/>
    <property type="match status" value="1"/>
</dbReference>
<reference evidence="2" key="2">
    <citation type="journal article" date="2023" name="Syst. Appl. Microbiol.">
        <title>Govania unica gen. nov., sp. nov., a rare biosphere bacterium that represents a novel family in the class Alphaproteobacteria.</title>
        <authorList>
            <person name="Vandamme P."/>
            <person name="Peeters C."/>
            <person name="Hettiarachchi A."/>
            <person name="Cnockaert M."/>
            <person name="Carlier A."/>
        </authorList>
    </citation>
    <scope>NUCLEOTIDE SEQUENCE</scope>
    <source>
        <strain evidence="2">LMG 31809</strain>
    </source>
</reference>
<comment type="caution">
    <text evidence="2">The sequence shown here is derived from an EMBL/GenBank/DDBJ whole genome shotgun (WGS) entry which is preliminary data.</text>
</comment>
<dbReference type="CDD" id="cd01299">
    <property type="entry name" value="Met_dep_hydrolase_A"/>
    <property type="match status" value="1"/>
</dbReference>